<keyword evidence="2" id="KW-1185">Reference proteome</keyword>
<evidence type="ECO:0000313" key="2">
    <source>
        <dbReference type="Proteomes" id="UP000289738"/>
    </source>
</evidence>
<gene>
    <name evidence="1" type="ORF">Ahy_B01g056225</name>
</gene>
<name>A0A445AY96_ARAHY</name>
<organism evidence="1 2">
    <name type="scientific">Arachis hypogaea</name>
    <name type="common">Peanut</name>
    <dbReference type="NCBI Taxonomy" id="3818"/>
    <lineage>
        <taxon>Eukaryota</taxon>
        <taxon>Viridiplantae</taxon>
        <taxon>Streptophyta</taxon>
        <taxon>Embryophyta</taxon>
        <taxon>Tracheophyta</taxon>
        <taxon>Spermatophyta</taxon>
        <taxon>Magnoliopsida</taxon>
        <taxon>eudicotyledons</taxon>
        <taxon>Gunneridae</taxon>
        <taxon>Pentapetalae</taxon>
        <taxon>rosids</taxon>
        <taxon>fabids</taxon>
        <taxon>Fabales</taxon>
        <taxon>Fabaceae</taxon>
        <taxon>Papilionoideae</taxon>
        <taxon>50 kb inversion clade</taxon>
        <taxon>dalbergioids sensu lato</taxon>
        <taxon>Dalbergieae</taxon>
        <taxon>Pterocarpus clade</taxon>
        <taxon>Arachis</taxon>
    </lineage>
</organism>
<proteinExistence type="predicted"/>
<comment type="caution">
    <text evidence="1">The sequence shown here is derived from an EMBL/GenBank/DDBJ whole genome shotgun (WGS) entry which is preliminary data.</text>
</comment>
<reference evidence="1 2" key="1">
    <citation type="submission" date="2019-01" db="EMBL/GenBank/DDBJ databases">
        <title>Sequencing of cultivated peanut Arachis hypogaea provides insights into genome evolution and oil improvement.</title>
        <authorList>
            <person name="Chen X."/>
        </authorList>
    </citation>
    <scope>NUCLEOTIDE SEQUENCE [LARGE SCALE GENOMIC DNA]</scope>
    <source>
        <strain evidence="2">cv. Fuhuasheng</strain>
        <tissue evidence="1">Leaves</tissue>
    </source>
</reference>
<dbReference type="Proteomes" id="UP000289738">
    <property type="component" value="Chromosome B01"/>
</dbReference>
<dbReference type="EMBL" id="SDMP01000011">
    <property type="protein sequence ID" value="RYR31412.1"/>
    <property type="molecule type" value="Genomic_DNA"/>
</dbReference>
<evidence type="ECO:0000313" key="1">
    <source>
        <dbReference type="EMBL" id="RYR31412.1"/>
    </source>
</evidence>
<sequence length="83" mass="9114">MRAMMSDYNLCCRPQARTNVNNLGERCTAEISASARSPPHVVKVGNWKGESNIAYPVPRMGKIIEKVLISVAFSELKAHGVNV</sequence>
<protein>
    <submittedName>
        <fullName evidence="1">Uncharacterized protein</fullName>
    </submittedName>
</protein>
<dbReference type="AlphaFoldDB" id="A0A445AY96"/>
<accession>A0A445AY96</accession>